<name>A0A1E5HDV9_9ENTE</name>
<feature type="transmembrane region" description="Helical" evidence="1">
    <location>
        <begin position="94"/>
        <end position="113"/>
    </location>
</feature>
<dbReference type="EMBL" id="MIKC01000007">
    <property type="protein sequence ID" value="OEG23128.1"/>
    <property type="molecule type" value="Genomic_DNA"/>
</dbReference>
<dbReference type="AlphaFoldDB" id="A0A1E5HDV9"/>
<sequence>MININSHVKTWMGFSGFFGFFGMLGYIYNSSELLLLFIFFSGFGLYWEGKINSLTLTSLKYDYKKVNDQSNLISIISIAISIWASFYFTPSYQARYSILLLGIVLTISLSFIFERYFVYKNLTS</sequence>
<keyword evidence="1" id="KW-0812">Transmembrane</keyword>
<feature type="transmembrane region" description="Helical" evidence="1">
    <location>
        <begin position="70"/>
        <end position="88"/>
    </location>
</feature>
<evidence type="ECO:0000313" key="2">
    <source>
        <dbReference type="EMBL" id="OEG23128.1"/>
    </source>
</evidence>
<keyword evidence="1" id="KW-0472">Membrane</keyword>
<reference evidence="3" key="1">
    <citation type="submission" date="2016-09" db="EMBL/GenBank/DDBJ databases">
        <authorList>
            <person name="Gulvik C.A."/>
        </authorList>
    </citation>
    <scope>NUCLEOTIDE SEQUENCE [LARGE SCALE GENOMIC DNA]</scope>
    <source>
        <strain evidence="3">LMG 26676</strain>
    </source>
</reference>
<gene>
    <name evidence="2" type="ORF">BCR24_13330</name>
</gene>
<dbReference type="STRING" id="1131292.BCR24_13330"/>
<evidence type="ECO:0008006" key="4">
    <source>
        <dbReference type="Google" id="ProtNLM"/>
    </source>
</evidence>
<comment type="caution">
    <text evidence="2">The sequence shown here is derived from an EMBL/GenBank/DDBJ whole genome shotgun (WGS) entry which is preliminary data.</text>
</comment>
<keyword evidence="1" id="KW-1133">Transmembrane helix</keyword>
<proteinExistence type="predicted"/>
<evidence type="ECO:0000313" key="3">
    <source>
        <dbReference type="Proteomes" id="UP000094469"/>
    </source>
</evidence>
<feature type="transmembrane region" description="Helical" evidence="1">
    <location>
        <begin position="33"/>
        <end position="49"/>
    </location>
</feature>
<evidence type="ECO:0000256" key="1">
    <source>
        <dbReference type="SAM" id="Phobius"/>
    </source>
</evidence>
<keyword evidence="3" id="KW-1185">Reference proteome</keyword>
<accession>A0A1E5HDV9</accession>
<dbReference type="RefSeq" id="WP_069639480.1">
    <property type="nucleotide sequence ID" value="NZ_JAFBEZ010000015.1"/>
</dbReference>
<protein>
    <recommendedName>
        <fullName evidence="4">DUF3796 domain-containing protein</fullName>
    </recommendedName>
</protein>
<organism evidence="2 3">
    <name type="scientific">Enterococcus ureilyticus</name>
    <dbReference type="NCBI Taxonomy" id="1131292"/>
    <lineage>
        <taxon>Bacteria</taxon>
        <taxon>Bacillati</taxon>
        <taxon>Bacillota</taxon>
        <taxon>Bacilli</taxon>
        <taxon>Lactobacillales</taxon>
        <taxon>Enterococcaceae</taxon>
        <taxon>Enterococcus</taxon>
    </lineage>
</organism>
<feature type="transmembrane region" description="Helical" evidence="1">
    <location>
        <begin position="7"/>
        <end position="27"/>
    </location>
</feature>
<dbReference type="Proteomes" id="UP000094469">
    <property type="component" value="Unassembled WGS sequence"/>
</dbReference>